<feature type="transmembrane region" description="Helical" evidence="7">
    <location>
        <begin position="112"/>
        <end position="131"/>
    </location>
</feature>
<keyword evidence="9" id="KW-1185">Reference proteome</keyword>
<dbReference type="PANTHER" id="PTHR23501:SF193">
    <property type="entry name" value="MULTIDRUG TRANSPORTER, PUTATIVE (AFU_ORTHOLOGUE AFUA_8G00940)-RELATED"/>
    <property type="match status" value="1"/>
</dbReference>
<keyword evidence="4 7" id="KW-0812">Transmembrane</keyword>
<feature type="transmembrane region" description="Helical" evidence="7">
    <location>
        <begin position="39"/>
        <end position="60"/>
    </location>
</feature>
<evidence type="ECO:0000256" key="7">
    <source>
        <dbReference type="SAM" id="Phobius"/>
    </source>
</evidence>
<dbReference type="InterPro" id="IPR036259">
    <property type="entry name" value="MFS_trans_sf"/>
</dbReference>
<evidence type="ECO:0000256" key="4">
    <source>
        <dbReference type="ARBA" id="ARBA00022692"/>
    </source>
</evidence>
<dbReference type="RefSeq" id="XP_007911402.1">
    <property type="nucleotide sequence ID" value="XM_007913211.1"/>
</dbReference>
<dbReference type="GO" id="GO:0005886">
    <property type="term" value="C:plasma membrane"/>
    <property type="evidence" value="ECO:0007669"/>
    <property type="project" value="TreeGrafter"/>
</dbReference>
<dbReference type="SUPFAM" id="SSF103473">
    <property type="entry name" value="MFS general substrate transporter"/>
    <property type="match status" value="1"/>
</dbReference>
<evidence type="ECO:0000256" key="1">
    <source>
        <dbReference type="ARBA" id="ARBA00004141"/>
    </source>
</evidence>
<evidence type="ECO:0000256" key="6">
    <source>
        <dbReference type="ARBA" id="ARBA00023136"/>
    </source>
</evidence>
<dbReference type="HOGENOM" id="CLU_000960_8_0_1"/>
<feature type="transmembrane region" description="Helical" evidence="7">
    <location>
        <begin position="191"/>
        <end position="208"/>
    </location>
</feature>
<evidence type="ECO:0000256" key="5">
    <source>
        <dbReference type="ARBA" id="ARBA00022989"/>
    </source>
</evidence>
<keyword evidence="5 7" id="KW-1133">Transmembrane helix</keyword>
<evidence type="ECO:0000313" key="8">
    <source>
        <dbReference type="EMBL" id="EOO03862.1"/>
    </source>
</evidence>
<evidence type="ECO:0000256" key="3">
    <source>
        <dbReference type="ARBA" id="ARBA00022448"/>
    </source>
</evidence>
<feature type="transmembrane region" description="Helical" evidence="7">
    <location>
        <begin position="245"/>
        <end position="266"/>
    </location>
</feature>
<protein>
    <submittedName>
        <fullName evidence="8">Putative mfs multidrug protein</fullName>
    </submittedName>
</protein>
<evidence type="ECO:0000256" key="2">
    <source>
        <dbReference type="ARBA" id="ARBA00007520"/>
    </source>
</evidence>
<sequence>MSSRMLIVGRAIAGIGVSGSQNGAFTIVAASVPLEKRPALMGFYINLPIGGLAALLTLLVHIPDQRVQIDDSFAKVLRSKFDFVGFFIFAPCIVMFLLALQYGGVDYPWKSATVLGLFCGGGVTLLIFLLWERHIGDDAMIPLPVIRQRVVWTACLTMAFLFTSVFVTSYYLPIYFQSVKNASPFTSGVNMLPGIVSQLAFAIISGIMTQKVGYYLPFAVFSGAVVAIGSGLLSTLGPQTSTARWVGYQILVGFARGVGMQMPIIAIQANTPPAVTPIATAILVFSQTFGGAVFITVSNVIFNNKLRSELNSRLPDVNADIVIDAGATALKDIVSAADYPQAVVAYAKGVDATFYLAVAGAVMMFFCAWGTGWKDIRKKKPTDTGDT</sequence>
<reference evidence="9" key="1">
    <citation type="journal article" date="2013" name="Genome Announc.">
        <title>Draft genome sequence of the ascomycete Phaeoacremonium aleophilum strain UCR-PA7, a causal agent of the esca disease complex in grapevines.</title>
        <authorList>
            <person name="Blanco-Ulate B."/>
            <person name="Rolshausen P."/>
            <person name="Cantu D."/>
        </authorList>
    </citation>
    <scope>NUCLEOTIDE SEQUENCE [LARGE SCALE GENOMIC DNA]</scope>
    <source>
        <strain evidence="9">UCR-PA7</strain>
    </source>
</reference>
<accession>R8BX00</accession>
<feature type="transmembrane region" description="Helical" evidence="7">
    <location>
        <begin position="278"/>
        <end position="302"/>
    </location>
</feature>
<gene>
    <name evidence="8" type="ORF">UCRPA7_617</name>
</gene>
<feature type="transmembrane region" description="Helical" evidence="7">
    <location>
        <begin position="151"/>
        <end position="171"/>
    </location>
</feature>
<feature type="transmembrane region" description="Helical" evidence="7">
    <location>
        <begin position="81"/>
        <end position="100"/>
    </location>
</feature>
<dbReference type="FunFam" id="1.20.1250.20:FF:000196">
    <property type="entry name" value="MFS toxin efflux pump (AflT)"/>
    <property type="match status" value="1"/>
</dbReference>
<dbReference type="eggNOG" id="KOG0254">
    <property type="taxonomic scope" value="Eukaryota"/>
</dbReference>
<dbReference type="PANTHER" id="PTHR23501">
    <property type="entry name" value="MAJOR FACILITATOR SUPERFAMILY"/>
    <property type="match status" value="1"/>
</dbReference>
<dbReference type="Pfam" id="PF07690">
    <property type="entry name" value="MFS_1"/>
    <property type="match status" value="1"/>
</dbReference>
<name>R8BX00_PHAM7</name>
<keyword evidence="3" id="KW-0813">Transport</keyword>
<comment type="similarity">
    <text evidence="2">Belongs to the major facilitator superfamily. TCR/Tet family.</text>
</comment>
<dbReference type="KEGG" id="tmn:UCRPA7_617"/>
<dbReference type="InterPro" id="IPR011701">
    <property type="entry name" value="MFS"/>
</dbReference>
<feature type="transmembrane region" description="Helical" evidence="7">
    <location>
        <begin position="352"/>
        <end position="371"/>
    </location>
</feature>
<comment type="subcellular location">
    <subcellularLocation>
        <location evidence="1">Membrane</location>
        <topology evidence="1">Multi-pass membrane protein</topology>
    </subcellularLocation>
</comment>
<feature type="transmembrane region" description="Helical" evidence="7">
    <location>
        <begin position="215"/>
        <end position="233"/>
    </location>
</feature>
<dbReference type="GeneID" id="19326798"/>
<dbReference type="OrthoDB" id="10021397at2759"/>
<proteinExistence type="inferred from homology"/>
<dbReference type="Proteomes" id="UP000014074">
    <property type="component" value="Unassembled WGS sequence"/>
</dbReference>
<keyword evidence="6 7" id="KW-0472">Membrane</keyword>
<evidence type="ECO:0000313" key="9">
    <source>
        <dbReference type="Proteomes" id="UP000014074"/>
    </source>
</evidence>
<dbReference type="Gene3D" id="1.20.1250.20">
    <property type="entry name" value="MFS general substrate transporter like domains"/>
    <property type="match status" value="1"/>
</dbReference>
<dbReference type="EMBL" id="KB932812">
    <property type="protein sequence ID" value="EOO03862.1"/>
    <property type="molecule type" value="Genomic_DNA"/>
</dbReference>
<organism evidence="8 9">
    <name type="scientific">Phaeoacremonium minimum (strain UCR-PA7)</name>
    <name type="common">Esca disease fungus</name>
    <name type="synonym">Togninia minima</name>
    <dbReference type="NCBI Taxonomy" id="1286976"/>
    <lineage>
        <taxon>Eukaryota</taxon>
        <taxon>Fungi</taxon>
        <taxon>Dikarya</taxon>
        <taxon>Ascomycota</taxon>
        <taxon>Pezizomycotina</taxon>
        <taxon>Sordariomycetes</taxon>
        <taxon>Sordariomycetidae</taxon>
        <taxon>Togniniales</taxon>
        <taxon>Togniniaceae</taxon>
        <taxon>Phaeoacremonium</taxon>
    </lineage>
</organism>
<dbReference type="AlphaFoldDB" id="R8BX00"/>
<dbReference type="GO" id="GO:0022857">
    <property type="term" value="F:transmembrane transporter activity"/>
    <property type="evidence" value="ECO:0007669"/>
    <property type="project" value="InterPro"/>
</dbReference>